<keyword evidence="3" id="KW-1185">Reference proteome</keyword>
<dbReference type="Proteomes" id="UP000637239">
    <property type="component" value="Chromosome 6"/>
</dbReference>
<protein>
    <submittedName>
        <fullName evidence="2">Uncharacterized protein</fullName>
    </submittedName>
</protein>
<feature type="compositionally biased region" description="Polar residues" evidence="1">
    <location>
        <begin position="112"/>
        <end position="122"/>
    </location>
</feature>
<evidence type="ECO:0000256" key="1">
    <source>
        <dbReference type="SAM" id="MobiDB-lite"/>
    </source>
</evidence>
<gene>
    <name evidence="2" type="ORF">ACHE_60660S</name>
</gene>
<dbReference type="GeneID" id="66985132"/>
<accession>A0A7R7VV91</accession>
<sequence length="286" mass="31708">MDRKKEIQALFEQSRQSFKKAFPVSRRIQQLEAYLQDESLSHQHVNIHAALHMYKTGQLEYGYGYTLFVEGQVVPMDAIPKDLMMAPKWAEGLGTQLGSTAPVPPQPKALETSKQPQVLEENSQPEALGTQLAHYTSYYANGTGTHMMAALVRLLPPFGGDPNLVRMITFINDTGSSFLSLDPYDLLALGHTPYYAGNLGLTDLLTANGTVQRPIVMVEMQLLDVDGNPVSDWFVEHAVRAPLFAGTERLSGQGMRNFLYFGTAPGNGSLYIAEKKHRLVRQLPTV</sequence>
<reference evidence="2" key="1">
    <citation type="submission" date="2021-01" db="EMBL/GenBank/DDBJ databases">
        <authorList>
            <consortium name="Aspergillus chevalieri M1 genome sequencing consortium"/>
            <person name="Kazuki M."/>
            <person name="Futagami T."/>
        </authorList>
    </citation>
    <scope>NUCLEOTIDE SEQUENCE</scope>
    <source>
        <strain evidence="2">M1</strain>
    </source>
</reference>
<dbReference type="RefSeq" id="XP_043139296.1">
    <property type="nucleotide sequence ID" value="XM_043281859.1"/>
</dbReference>
<dbReference type="KEGG" id="ache:ACHE_60660S"/>
<name>A0A7R7VV91_ASPCH</name>
<proteinExistence type="predicted"/>
<organism evidence="2 3">
    <name type="scientific">Aspergillus chevalieri</name>
    <name type="common">Eurotium chevalieri</name>
    <dbReference type="NCBI Taxonomy" id="182096"/>
    <lineage>
        <taxon>Eukaryota</taxon>
        <taxon>Fungi</taxon>
        <taxon>Dikarya</taxon>
        <taxon>Ascomycota</taxon>
        <taxon>Pezizomycotina</taxon>
        <taxon>Eurotiomycetes</taxon>
        <taxon>Eurotiomycetidae</taxon>
        <taxon>Eurotiales</taxon>
        <taxon>Aspergillaceae</taxon>
        <taxon>Aspergillus</taxon>
        <taxon>Aspergillus subgen. Aspergillus</taxon>
    </lineage>
</organism>
<dbReference type="AlphaFoldDB" id="A0A7R7VV91"/>
<evidence type="ECO:0000313" key="3">
    <source>
        <dbReference type="Proteomes" id="UP000637239"/>
    </source>
</evidence>
<feature type="region of interest" description="Disordered" evidence="1">
    <location>
        <begin position="96"/>
        <end position="122"/>
    </location>
</feature>
<evidence type="ECO:0000313" key="2">
    <source>
        <dbReference type="EMBL" id="BCR90774.1"/>
    </source>
</evidence>
<reference evidence="2" key="2">
    <citation type="submission" date="2021-02" db="EMBL/GenBank/DDBJ databases">
        <title>Aspergillus chevalieri M1 genome sequence.</title>
        <authorList>
            <person name="Kadooka C."/>
            <person name="Mori K."/>
            <person name="Futagami T."/>
        </authorList>
    </citation>
    <scope>NUCLEOTIDE SEQUENCE</scope>
    <source>
        <strain evidence="2">M1</strain>
    </source>
</reference>
<dbReference type="EMBL" id="AP024421">
    <property type="protein sequence ID" value="BCR90774.1"/>
    <property type="molecule type" value="Genomic_DNA"/>
</dbReference>